<comment type="caution">
    <text evidence="1">The sequence shown here is derived from an EMBL/GenBank/DDBJ whole genome shotgun (WGS) entry which is preliminary data.</text>
</comment>
<reference evidence="1" key="1">
    <citation type="submission" date="2016-10" db="EMBL/GenBank/DDBJ databases">
        <title>Sequence of Gallionella enrichment culture.</title>
        <authorList>
            <person name="Poehlein A."/>
            <person name="Muehling M."/>
            <person name="Daniel R."/>
        </authorList>
    </citation>
    <scope>NUCLEOTIDE SEQUENCE</scope>
</reference>
<name>A0A1J5RNL7_9ZZZZ</name>
<protein>
    <submittedName>
        <fullName evidence="1">Uncharacterized protein</fullName>
    </submittedName>
</protein>
<sequence length="95" mass="10498">MMLANDQAARHTIVDAGHTEEPIAVGAPCEITYGTHLVAFIVPLPRRSADFGQHQLAPAAPLRRNDGRKCARIRSQRIDGLRLPVPRLSFFLMAQ</sequence>
<dbReference type="EMBL" id="MLJW01000127">
    <property type="protein sequence ID" value="OIQ97832.1"/>
    <property type="molecule type" value="Genomic_DNA"/>
</dbReference>
<gene>
    <name evidence="1" type="ORF">GALL_201570</name>
</gene>
<evidence type="ECO:0000313" key="1">
    <source>
        <dbReference type="EMBL" id="OIQ97832.1"/>
    </source>
</evidence>
<organism evidence="1">
    <name type="scientific">mine drainage metagenome</name>
    <dbReference type="NCBI Taxonomy" id="410659"/>
    <lineage>
        <taxon>unclassified sequences</taxon>
        <taxon>metagenomes</taxon>
        <taxon>ecological metagenomes</taxon>
    </lineage>
</organism>
<dbReference type="AlphaFoldDB" id="A0A1J5RNL7"/>
<accession>A0A1J5RNL7</accession>
<proteinExistence type="predicted"/>